<feature type="transmembrane region" description="Helical" evidence="7">
    <location>
        <begin position="69"/>
        <end position="88"/>
    </location>
</feature>
<feature type="transmembrane region" description="Helical" evidence="7">
    <location>
        <begin position="234"/>
        <end position="256"/>
    </location>
</feature>
<protein>
    <recommendedName>
        <fullName evidence="8">Rhodopsin domain-containing protein</fullName>
    </recommendedName>
</protein>
<keyword evidence="10" id="KW-1185">Reference proteome</keyword>
<dbReference type="GeneID" id="96008410"/>
<dbReference type="Pfam" id="PF20684">
    <property type="entry name" value="Fung_rhodopsin"/>
    <property type="match status" value="1"/>
</dbReference>
<keyword evidence="4 7" id="KW-0472">Membrane</keyword>
<dbReference type="PANTHER" id="PTHR33048:SF129">
    <property type="entry name" value="INTEGRAL MEMBRANE PROTEIN-RELATED"/>
    <property type="match status" value="1"/>
</dbReference>
<dbReference type="Proteomes" id="UP000803884">
    <property type="component" value="Unassembled WGS sequence"/>
</dbReference>
<comment type="similarity">
    <text evidence="5">Belongs to the SAT4 family.</text>
</comment>
<dbReference type="InterPro" id="IPR049326">
    <property type="entry name" value="Rhodopsin_dom_fungi"/>
</dbReference>
<evidence type="ECO:0000256" key="6">
    <source>
        <dbReference type="SAM" id="MobiDB-lite"/>
    </source>
</evidence>
<dbReference type="PANTHER" id="PTHR33048">
    <property type="entry name" value="PTH11-LIKE INTEGRAL MEMBRANE PROTEIN (AFU_ORTHOLOGUE AFUA_5G11245)"/>
    <property type="match status" value="1"/>
</dbReference>
<dbReference type="GO" id="GO:0016020">
    <property type="term" value="C:membrane"/>
    <property type="evidence" value="ECO:0007669"/>
    <property type="project" value="UniProtKB-SubCell"/>
</dbReference>
<evidence type="ECO:0000256" key="2">
    <source>
        <dbReference type="ARBA" id="ARBA00022692"/>
    </source>
</evidence>
<evidence type="ECO:0000256" key="5">
    <source>
        <dbReference type="ARBA" id="ARBA00038359"/>
    </source>
</evidence>
<dbReference type="AlphaFoldDB" id="A0AB34KHS4"/>
<feature type="domain" description="Rhodopsin" evidence="8">
    <location>
        <begin position="51"/>
        <end position="299"/>
    </location>
</feature>
<feature type="region of interest" description="Disordered" evidence="6">
    <location>
        <begin position="340"/>
        <end position="396"/>
    </location>
</feature>
<feature type="transmembrane region" description="Helical" evidence="7">
    <location>
        <begin position="34"/>
        <end position="57"/>
    </location>
</feature>
<sequence>MSSGGGSNIAHLTPEAIAKWPAPNYDNPDRKTWMAPYSIIWFAAGTIMLGMRFWLRLRGHAGRLGLDDAILFPGWLAGLMFTIVSIVYTEHGGDRHVWDAKPDERTNLVLCMWLGEWSFLICGGLTKVSILLFYRRLVSGTYSLRYKWVIWSAIAFTVGYTIAFCICLLVNCTPTEAYWMAFDIVYALTQDYKCLDTSVINTMAGVCAAVSDLYAVVLPCVLTWRLTIPPRQKIALNVIFCLGLVVVAASGVRTYWLIKTGSSKDITRSAFNLFVWAQFELQAGIMCASAPSLRIFFRRYLGGSYGSRITETATGHLDKSLATSKSITVVRDTTVTFKNGDGSADEKVSGEQQLWSPTRSEERLTRYSHEEDEAYAMSDLGNKSESSTRGKWPGQV</sequence>
<feature type="compositionally biased region" description="Basic and acidic residues" evidence="6">
    <location>
        <begin position="359"/>
        <end position="369"/>
    </location>
</feature>
<keyword evidence="3 7" id="KW-1133">Transmembrane helix</keyword>
<evidence type="ECO:0000313" key="9">
    <source>
        <dbReference type="EMBL" id="KAL1584592.1"/>
    </source>
</evidence>
<dbReference type="InterPro" id="IPR052337">
    <property type="entry name" value="SAT4-like"/>
</dbReference>
<feature type="transmembrane region" description="Helical" evidence="7">
    <location>
        <begin position="117"/>
        <end position="134"/>
    </location>
</feature>
<accession>A0AB34KHS4</accession>
<comment type="subcellular location">
    <subcellularLocation>
        <location evidence="1">Membrane</location>
        <topology evidence="1">Multi-pass membrane protein</topology>
    </subcellularLocation>
</comment>
<organism evidence="9 10">
    <name type="scientific">Cladosporium halotolerans</name>
    <dbReference type="NCBI Taxonomy" id="1052096"/>
    <lineage>
        <taxon>Eukaryota</taxon>
        <taxon>Fungi</taxon>
        <taxon>Dikarya</taxon>
        <taxon>Ascomycota</taxon>
        <taxon>Pezizomycotina</taxon>
        <taxon>Dothideomycetes</taxon>
        <taxon>Dothideomycetidae</taxon>
        <taxon>Cladosporiales</taxon>
        <taxon>Cladosporiaceae</taxon>
        <taxon>Cladosporium</taxon>
    </lineage>
</organism>
<dbReference type="EMBL" id="JAAQHG020000025">
    <property type="protein sequence ID" value="KAL1584592.1"/>
    <property type="molecule type" value="Genomic_DNA"/>
</dbReference>
<evidence type="ECO:0000256" key="7">
    <source>
        <dbReference type="SAM" id="Phobius"/>
    </source>
</evidence>
<feature type="transmembrane region" description="Helical" evidence="7">
    <location>
        <begin position="146"/>
        <end position="171"/>
    </location>
</feature>
<keyword evidence="2 7" id="KW-0812">Transmembrane</keyword>
<gene>
    <name evidence="9" type="ORF">WHR41_06967</name>
</gene>
<proteinExistence type="inferred from homology"/>
<evidence type="ECO:0000313" key="10">
    <source>
        <dbReference type="Proteomes" id="UP000803884"/>
    </source>
</evidence>
<evidence type="ECO:0000256" key="1">
    <source>
        <dbReference type="ARBA" id="ARBA00004141"/>
    </source>
</evidence>
<feature type="transmembrane region" description="Helical" evidence="7">
    <location>
        <begin position="199"/>
        <end position="222"/>
    </location>
</feature>
<name>A0AB34KHS4_9PEZI</name>
<dbReference type="RefSeq" id="XP_069227698.1">
    <property type="nucleotide sequence ID" value="XM_069375572.1"/>
</dbReference>
<comment type="caution">
    <text evidence="9">The sequence shown here is derived from an EMBL/GenBank/DDBJ whole genome shotgun (WGS) entry which is preliminary data.</text>
</comment>
<evidence type="ECO:0000256" key="4">
    <source>
        <dbReference type="ARBA" id="ARBA00023136"/>
    </source>
</evidence>
<reference evidence="9 10" key="1">
    <citation type="journal article" date="2020" name="Microbiol. Resour. Announc.">
        <title>Draft Genome Sequence of a Cladosporium Species Isolated from the Mesophotic Ascidian Didemnum maculosum.</title>
        <authorList>
            <person name="Gioti A."/>
            <person name="Siaperas R."/>
            <person name="Nikolaivits E."/>
            <person name="Le Goff G."/>
            <person name="Ouazzani J."/>
            <person name="Kotoulas G."/>
            <person name="Topakas E."/>
        </authorList>
    </citation>
    <scope>NUCLEOTIDE SEQUENCE [LARGE SCALE GENOMIC DNA]</scope>
    <source>
        <strain evidence="9 10">TM138-S3</strain>
    </source>
</reference>
<evidence type="ECO:0000259" key="8">
    <source>
        <dbReference type="Pfam" id="PF20684"/>
    </source>
</evidence>
<evidence type="ECO:0000256" key="3">
    <source>
        <dbReference type="ARBA" id="ARBA00022989"/>
    </source>
</evidence>